<evidence type="ECO:0008006" key="3">
    <source>
        <dbReference type="Google" id="ProtNLM"/>
    </source>
</evidence>
<reference evidence="1 2" key="1">
    <citation type="journal article" date="2018" name="Sci. Rep.">
        <title>Comparative analysis of the Pocillopora damicornis genome highlights role of immune system in coral evolution.</title>
        <authorList>
            <person name="Cunning R."/>
            <person name="Bay R.A."/>
            <person name="Gillette P."/>
            <person name="Baker A.C."/>
            <person name="Traylor-Knowles N."/>
        </authorList>
    </citation>
    <scope>NUCLEOTIDE SEQUENCE [LARGE SCALE GENOMIC DNA]</scope>
    <source>
        <strain evidence="1">RSMAS</strain>
        <tissue evidence="1">Whole animal</tissue>
    </source>
</reference>
<gene>
    <name evidence="1" type="ORF">pdam_00025578</name>
</gene>
<dbReference type="Gene3D" id="2.60.220.30">
    <property type="match status" value="1"/>
</dbReference>
<dbReference type="AlphaFoldDB" id="A0A3M6T5H5"/>
<proteinExistence type="predicted"/>
<comment type="caution">
    <text evidence="1">The sequence shown here is derived from an EMBL/GenBank/DDBJ whole genome shotgun (WGS) entry which is preliminary data.</text>
</comment>
<protein>
    <recommendedName>
        <fullName evidence="3">ZU5 domain-containing protein</fullName>
    </recommendedName>
</protein>
<dbReference type="Proteomes" id="UP000275408">
    <property type="component" value="Unassembled WGS sequence"/>
</dbReference>
<keyword evidence="2" id="KW-1185">Reference proteome</keyword>
<name>A0A3M6T5H5_POCDA</name>
<feature type="non-terminal residue" evidence="1">
    <location>
        <position position="148"/>
    </location>
</feature>
<evidence type="ECO:0000313" key="2">
    <source>
        <dbReference type="Proteomes" id="UP000275408"/>
    </source>
</evidence>
<evidence type="ECO:0000313" key="1">
    <source>
        <dbReference type="EMBL" id="RMX36559.1"/>
    </source>
</evidence>
<dbReference type="OrthoDB" id="5988794at2759"/>
<accession>A0A3M6T5H5</accession>
<dbReference type="EMBL" id="RCHS01004291">
    <property type="protein sequence ID" value="RMX36559.1"/>
    <property type="molecule type" value="Genomic_DNA"/>
</dbReference>
<organism evidence="1 2">
    <name type="scientific">Pocillopora damicornis</name>
    <name type="common">Cauliflower coral</name>
    <name type="synonym">Millepora damicornis</name>
    <dbReference type="NCBI Taxonomy" id="46731"/>
    <lineage>
        <taxon>Eukaryota</taxon>
        <taxon>Metazoa</taxon>
        <taxon>Cnidaria</taxon>
        <taxon>Anthozoa</taxon>
        <taxon>Hexacorallia</taxon>
        <taxon>Scleractinia</taxon>
        <taxon>Astrocoeniina</taxon>
        <taxon>Pocilloporidae</taxon>
        <taxon>Pocillopora</taxon>
    </lineage>
</organism>
<sequence>MSVILYTETKHLKIIISPAKEEDEIIKGKIGGKEDSWHLREAGASIKLCSGAVQQPVPFACRCLLWNPRTLSPSTASDEILVSSVIEISHDGPPDLDYKKSFEGIIFTVSLMHSAPYLEGYEVVIKQLTDKENNEWKELKTHNTWHGS</sequence>